<evidence type="ECO:0000313" key="2">
    <source>
        <dbReference type="EMBL" id="SMX47276.1"/>
    </source>
</evidence>
<name>A0A238KYY7_9RHOB</name>
<dbReference type="GO" id="GO:0005737">
    <property type="term" value="C:cytoplasm"/>
    <property type="evidence" value="ECO:0007669"/>
    <property type="project" value="TreeGrafter"/>
</dbReference>
<dbReference type="AlphaFoldDB" id="A0A238KYY7"/>
<dbReference type="Proteomes" id="UP000202922">
    <property type="component" value="Unassembled WGS sequence"/>
</dbReference>
<proteinExistence type="predicted"/>
<dbReference type="GO" id="GO:0016791">
    <property type="term" value="F:phosphatase activity"/>
    <property type="evidence" value="ECO:0007669"/>
    <property type="project" value="TreeGrafter"/>
</dbReference>
<dbReference type="InterPro" id="IPR050126">
    <property type="entry name" value="Ap4A_hydrolase"/>
</dbReference>
<dbReference type="InterPro" id="IPR004843">
    <property type="entry name" value="Calcineurin-like_PHP"/>
</dbReference>
<protein>
    <submittedName>
        <fullName evidence="2">Diadenosine tetraphosphatase</fullName>
    </submittedName>
</protein>
<accession>A0A238KYY7</accession>
<gene>
    <name evidence="2" type="ORF">COL8621_03396</name>
</gene>
<dbReference type="CDD" id="cd00838">
    <property type="entry name" value="MPP_superfamily"/>
    <property type="match status" value="1"/>
</dbReference>
<evidence type="ECO:0000259" key="1">
    <source>
        <dbReference type="Pfam" id="PF00149"/>
    </source>
</evidence>
<dbReference type="PANTHER" id="PTHR42850:SF2">
    <property type="entry name" value="BLL5683 PROTEIN"/>
    <property type="match status" value="1"/>
</dbReference>
<keyword evidence="3" id="KW-1185">Reference proteome</keyword>
<reference evidence="3" key="1">
    <citation type="submission" date="2017-05" db="EMBL/GenBank/DDBJ databases">
        <authorList>
            <person name="Rodrigo-Torres L."/>
            <person name="Arahal R. D."/>
            <person name="Lucena T."/>
        </authorList>
    </citation>
    <scope>NUCLEOTIDE SEQUENCE [LARGE SCALE GENOMIC DNA]</scope>
    <source>
        <strain evidence="3">CECT 8621</strain>
    </source>
</reference>
<dbReference type="EMBL" id="FXYE01000002">
    <property type="protein sequence ID" value="SMX47276.1"/>
    <property type="molecule type" value="Genomic_DNA"/>
</dbReference>
<dbReference type="Gene3D" id="3.60.21.10">
    <property type="match status" value="1"/>
</dbReference>
<dbReference type="InterPro" id="IPR029052">
    <property type="entry name" value="Metallo-depent_PP-like"/>
</dbReference>
<dbReference type="SUPFAM" id="SSF56300">
    <property type="entry name" value="Metallo-dependent phosphatases"/>
    <property type="match status" value="1"/>
</dbReference>
<sequence>MKSESQRLAVISDVHGNADALRAAESVLAQHTYDKLIVLGDLLTYGGQPHEVLQGIDRLAGQFDTVFIRGNHDQFYFDLDKGKQPFYPKTPEFVRESVRWTHNKLAGMRLADRYDWKDSFGAGPVFIAHANPYEYGDWSYVADADGWQRAANTLRDRGYLAGVFGHSHRSFMKMLSPTNEVTNMPADEWIAPANGEILLMNSGAVGQSRGTGLSFLDISIHGATIKAHLHQLSVDMGPSKGIIAQSGMSSTTQEKLISYLEKT</sequence>
<feature type="domain" description="Calcineurin-like phosphoesterase" evidence="1">
    <location>
        <begin position="7"/>
        <end position="169"/>
    </location>
</feature>
<dbReference type="Pfam" id="PF00149">
    <property type="entry name" value="Metallophos"/>
    <property type="match status" value="1"/>
</dbReference>
<dbReference type="PANTHER" id="PTHR42850">
    <property type="entry name" value="METALLOPHOSPHOESTERASE"/>
    <property type="match status" value="1"/>
</dbReference>
<dbReference type="RefSeq" id="WP_093968412.1">
    <property type="nucleotide sequence ID" value="NZ_FXYE01000002.1"/>
</dbReference>
<evidence type="ECO:0000313" key="3">
    <source>
        <dbReference type="Proteomes" id="UP000202922"/>
    </source>
</evidence>
<organism evidence="2 3">
    <name type="scientific">Actibacterium lipolyticum</name>
    <dbReference type="NCBI Taxonomy" id="1524263"/>
    <lineage>
        <taxon>Bacteria</taxon>
        <taxon>Pseudomonadati</taxon>
        <taxon>Pseudomonadota</taxon>
        <taxon>Alphaproteobacteria</taxon>
        <taxon>Rhodobacterales</taxon>
        <taxon>Roseobacteraceae</taxon>
        <taxon>Actibacterium</taxon>
    </lineage>
</organism>
<dbReference type="OrthoDB" id="9813918at2"/>